<evidence type="ECO:0000256" key="2">
    <source>
        <dbReference type="SAM" id="SignalP"/>
    </source>
</evidence>
<dbReference type="AlphaFoldDB" id="F6FIG4"/>
<evidence type="ECO:0000313" key="3">
    <source>
        <dbReference type="EMBL" id="AEG73012.1"/>
    </source>
</evidence>
<dbReference type="BioCyc" id="MHAE859194:G1GR7-738-MONOMER"/>
<sequence length="143" mass="14773">MAFALGIGKTFLAGSAAVGTAGAAGAAGAWLGSSSPSQENPITSVSAPKQDGQPKVGKCVIFEISDPAPTSNTVISKLEQKGEEDAFLSGVGGTGTEKFVKDVKDACSKRSNPPDDKKVYVALKNGSWNYSVSYQKEWTLAGR</sequence>
<feature type="region of interest" description="Disordered" evidence="1">
    <location>
        <begin position="27"/>
        <end position="53"/>
    </location>
</feature>
<feature type="compositionally biased region" description="Polar residues" evidence="1">
    <location>
        <begin position="38"/>
        <end position="47"/>
    </location>
</feature>
<feature type="chain" id="PRO_5003335868" evidence="2">
    <location>
        <begin position="27"/>
        <end position="143"/>
    </location>
</feature>
<protein>
    <submittedName>
        <fullName evidence="3">Uncharacterized protein</fullName>
    </submittedName>
</protein>
<dbReference type="KEGG" id="mhf:MHF_0742"/>
<evidence type="ECO:0000313" key="4">
    <source>
        <dbReference type="Proteomes" id="UP000007952"/>
    </source>
</evidence>
<dbReference type="STRING" id="859194.MHF_0742"/>
<dbReference type="Proteomes" id="UP000007952">
    <property type="component" value="Chromosome"/>
</dbReference>
<organism evidence="3 4">
    <name type="scientific">Mycoplasma haemofelis (strain Ohio2)</name>
    <dbReference type="NCBI Taxonomy" id="859194"/>
    <lineage>
        <taxon>Bacteria</taxon>
        <taxon>Bacillati</taxon>
        <taxon>Mycoplasmatota</taxon>
        <taxon>Mollicutes</taxon>
        <taxon>Mycoplasmataceae</taxon>
        <taxon>Mycoplasma</taxon>
    </lineage>
</organism>
<reference key="2">
    <citation type="submission" date="2011-05" db="EMBL/GenBank/DDBJ databases">
        <title>The Genome of Mycoplasma haemofelis Strain Ohio2, a pathogenic hemoplasma of the cat.</title>
        <authorList>
            <person name="Santos A.P."/>
            <person name="Guimaraes A.M.S."/>
            <person name="SanMiguel P.J."/>
            <person name="Martin S.W."/>
            <person name="Messick J.B."/>
        </authorList>
    </citation>
    <scope>NUCLEOTIDE SEQUENCE</scope>
    <source>
        <strain>Ohio2</strain>
    </source>
</reference>
<accession>F6FIG4</accession>
<feature type="signal peptide" evidence="2">
    <location>
        <begin position="1"/>
        <end position="26"/>
    </location>
</feature>
<dbReference type="HOGENOM" id="CLU_1804047_0_0_14"/>
<reference evidence="3 4" key="1">
    <citation type="journal article" date="2011" name="J. Bacteriol.">
        <title>Complete genome sequences of two hemotropic Mycoplasmas, Mycoplasma haemofelis strain Ohio2 and Mycoplasma suis strain Illinois.</title>
        <authorList>
            <person name="Messick J.B."/>
            <person name="Santos A.P."/>
            <person name="Guimaraes A.M."/>
        </authorList>
    </citation>
    <scope>NUCLEOTIDE SEQUENCE [LARGE SCALE GENOMIC DNA]</scope>
    <source>
        <strain evidence="3 4">Ohio2</strain>
    </source>
</reference>
<feature type="compositionally biased region" description="Low complexity" evidence="1">
    <location>
        <begin position="27"/>
        <end position="37"/>
    </location>
</feature>
<evidence type="ECO:0000256" key="1">
    <source>
        <dbReference type="SAM" id="MobiDB-lite"/>
    </source>
</evidence>
<name>F6FIG4_MYCHI</name>
<dbReference type="EMBL" id="CP002808">
    <property type="protein sequence ID" value="AEG73012.1"/>
    <property type="molecule type" value="Genomic_DNA"/>
</dbReference>
<keyword evidence="2" id="KW-0732">Signal</keyword>
<proteinExistence type="predicted"/>
<gene>
    <name evidence="3" type="ordered locus">MHF_0742</name>
</gene>